<dbReference type="InterPro" id="IPR027417">
    <property type="entry name" value="P-loop_NTPase"/>
</dbReference>
<gene>
    <name evidence="13" type="ORF">NSPZN2_130085</name>
</gene>
<keyword evidence="8 10" id="KW-0067">ATP-binding</keyword>
<dbReference type="PANTHER" id="PTHR30195:SF15">
    <property type="entry name" value="TYPE I RESTRICTION ENZYME HINDI ENDONUCLEASE SUBUNIT"/>
    <property type="match status" value="1"/>
</dbReference>
<evidence type="ECO:0000256" key="11">
    <source>
        <dbReference type="SAM" id="Coils"/>
    </source>
</evidence>
<evidence type="ECO:0000256" key="8">
    <source>
        <dbReference type="ARBA" id="ARBA00022840"/>
    </source>
</evidence>
<dbReference type="Pfam" id="PF04313">
    <property type="entry name" value="HSDR_N"/>
    <property type="match status" value="1"/>
</dbReference>
<dbReference type="EMBL" id="CAJNBJ010000005">
    <property type="protein sequence ID" value="CAE6740854.1"/>
    <property type="molecule type" value="Genomic_DNA"/>
</dbReference>
<dbReference type="SMART" id="SM00487">
    <property type="entry name" value="DEXDc"/>
    <property type="match status" value="1"/>
</dbReference>
<name>A0ABN7LDL0_9BACT</name>
<keyword evidence="14" id="KW-1185">Reference proteome</keyword>
<feature type="coiled-coil region" evidence="11">
    <location>
        <begin position="890"/>
        <end position="952"/>
    </location>
</feature>
<evidence type="ECO:0000313" key="13">
    <source>
        <dbReference type="EMBL" id="CAE6740854.1"/>
    </source>
</evidence>
<comment type="function">
    <text evidence="10">Subunit R is required for both nuclease and ATPase activities, but not for modification.</text>
</comment>
<organism evidence="13 14">
    <name type="scientific">Nitrospira defluvii</name>
    <dbReference type="NCBI Taxonomy" id="330214"/>
    <lineage>
        <taxon>Bacteria</taxon>
        <taxon>Pseudomonadati</taxon>
        <taxon>Nitrospirota</taxon>
        <taxon>Nitrospiria</taxon>
        <taxon>Nitrospirales</taxon>
        <taxon>Nitrospiraceae</taxon>
        <taxon>Nitrospira</taxon>
    </lineage>
</organism>
<sequence>MRAFGSYSEDSLVEQPAIQLFAEMGWQTVSALEEIFGVGSTLGRETKGEAVLVPRLRAALERLNYSLPPEAIAGAIDQLTRDRTVMSLAAANREVFGFLKEGIPVSVPDPKGGGQKTERVRVIDWENPAANDFLLVSQFSMTGPLYTRRPDLVGFVNGLPIIVIELKKPGVPAQQAFDDNLTCYKSDIPQLFWFNGLTIASNGTESRVGSLTADWERFFEWKRIEREDEPRRVSLEVMLRGTCEPSRLLDLLENFTLFSEHKTGLVKVLGQNHQFLGVNNAIAATLVARKQGHGRGGVFWQTQGSGKSFAMVFFAQKILRKVPGNWTFVVVTDRVELDVQIAKTFKACGAVSETESELCHAQSGTQLRQLLGENHRYVFTLIHKFQTPELLCDRSDVIVLTDEAHRSQYDTLALNMRAALPKALFLAFTGTPLIAGEERTREVFGDYVSIYDFQQSVEDGATVPLFYENRTPELRLENPNLNDDIYNLIEAAGLDDEQEKRLERELGRQYQLLTRDERLESIAKDIVQHFLGRGFQGKAMVISIDKATALRMHDKVRTYWKAEEKRVEQELARLTTYGAKTAYPDRIRELKARLDVIRTTDMAVIVSTEQNEIERMKKLELDIAPHRKRMNDESLDEKFKDSNDPLRLVFVCAMWLTGFDAPSCSTVYLDKPMRNHTLMQTIARANRVFPGKHSGLIVDYANVFASLEKALAIYAKGRGGEQPIRDKQKLVESLRQAITETEAFCLAHGVNLGEIEQTPAGSLDRLTKIGEAVERLISPDPLRKDFLGQEGWVRTLFQAVKPDPSVLEFTSRAACLATIAESIRERTGVGPADISAVMADLNKILDASVAADGFHIPQDKTGHGIIDLTKIDFEALAKRFGKSRTKNIDLEQLKAAIRAQLDKLVRLNRTRADYLTKFEELIESYNAGSRNIDDLFKELLALSRSLNDEQERHVRERLSEEELVVFDILTRPAPELAPEERAEVKKVAKELLGKLKQLLVLEWRQKATARSQVKLAIEELLDQGLPRSYTPDLYKEKCSAVFEHFYESYGDRGASIYPTAG</sequence>
<reference evidence="13 14" key="1">
    <citation type="submission" date="2021-02" db="EMBL/GenBank/DDBJ databases">
        <authorList>
            <person name="Han P."/>
        </authorList>
    </citation>
    <scope>NUCLEOTIDE SEQUENCE [LARGE SCALE GENOMIC DNA]</scope>
    <source>
        <strain evidence="13">Candidatus Nitrospira sp. ZN2</strain>
    </source>
</reference>
<dbReference type="PROSITE" id="PS51192">
    <property type="entry name" value="HELICASE_ATP_BIND_1"/>
    <property type="match status" value="1"/>
</dbReference>
<dbReference type="InterPro" id="IPR055180">
    <property type="entry name" value="HsdR_RecA-like_helicase_dom_2"/>
</dbReference>
<keyword evidence="11" id="KW-0175">Coiled coil</keyword>
<accession>A0ABN7LDL0</accession>
<dbReference type="InterPro" id="IPR051268">
    <property type="entry name" value="Type-I_R_enzyme_R_subunit"/>
</dbReference>
<evidence type="ECO:0000256" key="3">
    <source>
        <dbReference type="ARBA" id="ARBA00022722"/>
    </source>
</evidence>
<dbReference type="CDD" id="cd22332">
    <property type="entry name" value="HsdR_N"/>
    <property type="match status" value="1"/>
</dbReference>
<comment type="caution">
    <text evidence="13">The sequence shown here is derived from an EMBL/GenBank/DDBJ whole genome shotgun (WGS) entry which is preliminary data.</text>
</comment>
<evidence type="ECO:0000256" key="5">
    <source>
        <dbReference type="ARBA" id="ARBA00022747"/>
    </source>
</evidence>
<evidence type="ECO:0000256" key="4">
    <source>
        <dbReference type="ARBA" id="ARBA00022741"/>
    </source>
</evidence>
<comment type="similarity">
    <text evidence="2 10">Belongs to the HsdR family.</text>
</comment>
<keyword evidence="3" id="KW-0540">Nuclease</keyword>
<dbReference type="CDD" id="cd18800">
    <property type="entry name" value="SF2_C_EcoR124I-like"/>
    <property type="match status" value="1"/>
</dbReference>
<dbReference type="GO" id="GO:0009035">
    <property type="term" value="F:type I site-specific deoxyribonuclease activity"/>
    <property type="evidence" value="ECO:0007669"/>
    <property type="project" value="UniProtKB-EC"/>
</dbReference>
<evidence type="ECO:0000256" key="9">
    <source>
        <dbReference type="ARBA" id="ARBA00023125"/>
    </source>
</evidence>
<dbReference type="Gene3D" id="3.40.50.300">
    <property type="entry name" value="P-loop containing nucleotide triphosphate hydrolases"/>
    <property type="match status" value="2"/>
</dbReference>
<dbReference type="Pfam" id="PF11867">
    <property type="entry name" value="T1RH-like_C"/>
    <property type="match status" value="1"/>
</dbReference>
<evidence type="ECO:0000259" key="12">
    <source>
        <dbReference type="PROSITE" id="PS51192"/>
    </source>
</evidence>
<feature type="domain" description="Helicase ATP-binding" evidence="12">
    <location>
        <begin position="288"/>
        <end position="450"/>
    </location>
</feature>
<proteinExistence type="inferred from homology"/>
<keyword evidence="9 10" id="KW-0238">DNA-binding</keyword>
<comment type="catalytic activity">
    <reaction evidence="1 10">
        <text>Endonucleolytic cleavage of DNA to give random double-stranded fragments with terminal 5'-phosphates, ATP is simultaneously hydrolyzed.</text>
        <dbReference type="EC" id="3.1.21.3"/>
    </reaction>
</comment>
<keyword evidence="5 10" id="KW-0680">Restriction system</keyword>
<keyword evidence="4 10" id="KW-0547">Nucleotide-binding</keyword>
<dbReference type="Pfam" id="PF18766">
    <property type="entry name" value="SWI2_SNF2"/>
    <property type="match status" value="1"/>
</dbReference>
<evidence type="ECO:0000256" key="10">
    <source>
        <dbReference type="RuleBase" id="RU364115"/>
    </source>
</evidence>
<keyword evidence="6" id="KW-0255">Endonuclease</keyword>
<comment type="subunit">
    <text evidence="10">The type I restriction/modification system is composed of three polypeptides R, M and S.</text>
</comment>
<protein>
    <recommendedName>
        <fullName evidence="10">Type I restriction enzyme endonuclease subunit</fullName>
        <shortName evidence="10">R protein</shortName>
        <ecNumber evidence="10">3.1.21.3</ecNumber>
    </recommendedName>
</protein>
<dbReference type="InterPro" id="IPR021810">
    <property type="entry name" value="T1RH-like_C"/>
</dbReference>
<dbReference type="Gene3D" id="3.90.1570.50">
    <property type="match status" value="1"/>
</dbReference>
<evidence type="ECO:0000256" key="7">
    <source>
        <dbReference type="ARBA" id="ARBA00022801"/>
    </source>
</evidence>
<evidence type="ECO:0000256" key="6">
    <source>
        <dbReference type="ARBA" id="ARBA00022759"/>
    </source>
</evidence>
<dbReference type="Pfam" id="PF22679">
    <property type="entry name" value="T1R_D3-like"/>
    <property type="match status" value="1"/>
</dbReference>
<dbReference type="NCBIfam" id="TIGR00348">
    <property type="entry name" value="hsdR"/>
    <property type="match status" value="1"/>
</dbReference>
<dbReference type="EC" id="3.1.21.3" evidence="10"/>
<evidence type="ECO:0000256" key="2">
    <source>
        <dbReference type="ARBA" id="ARBA00008598"/>
    </source>
</evidence>
<dbReference type="InterPro" id="IPR007409">
    <property type="entry name" value="Restrct_endonuc_type1_HsdR_N"/>
</dbReference>
<dbReference type="Proteomes" id="UP000675880">
    <property type="component" value="Unassembled WGS sequence"/>
</dbReference>
<dbReference type="SUPFAM" id="SSF52540">
    <property type="entry name" value="P-loop containing nucleoside triphosphate hydrolases"/>
    <property type="match status" value="2"/>
</dbReference>
<dbReference type="InterPro" id="IPR014001">
    <property type="entry name" value="Helicase_ATP-bd"/>
</dbReference>
<evidence type="ECO:0000313" key="14">
    <source>
        <dbReference type="Proteomes" id="UP000675880"/>
    </source>
</evidence>
<dbReference type="InterPro" id="IPR040980">
    <property type="entry name" value="SWI2_SNF2"/>
</dbReference>
<dbReference type="RefSeq" id="WP_213042021.1">
    <property type="nucleotide sequence ID" value="NZ_CAJNBJ010000005.1"/>
</dbReference>
<evidence type="ECO:0000256" key="1">
    <source>
        <dbReference type="ARBA" id="ARBA00000851"/>
    </source>
</evidence>
<dbReference type="InterPro" id="IPR004473">
    <property type="entry name" value="Restrct_endonuc_typeI_HsdR"/>
</dbReference>
<dbReference type="PANTHER" id="PTHR30195">
    <property type="entry name" value="TYPE I SITE-SPECIFIC DEOXYRIBONUCLEASE PROTEIN SUBUNIT M AND R"/>
    <property type="match status" value="1"/>
</dbReference>
<keyword evidence="7 10" id="KW-0378">Hydrolase</keyword>